<evidence type="ECO:0000313" key="2">
    <source>
        <dbReference type="Proteomes" id="UP000288805"/>
    </source>
</evidence>
<evidence type="ECO:0000313" key="1">
    <source>
        <dbReference type="EMBL" id="RVW43608.1"/>
    </source>
</evidence>
<dbReference type="PANTHER" id="PTHR47481">
    <property type="match status" value="1"/>
</dbReference>
<reference evidence="1 2" key="1">
    <citation type="journal article" date="2018" name="PLoS Genet.">
        <title>Population sequencing reveals clonal diversity and ancestral inbreeding in the grapevine cultivar Chardonnay.</title>
        <authorList>
            <person name="Roach M.J."/>
            <person name="Johnson D.L."/>
            <person name="Bohlmann J."/>
            <person name="van Vuuren H.J."/>
            <person name="Jones S.J."/>
            <person name="Pretorius I.S."/>
            <person name="Schmidt S.A."/>
            <person name="Borneman A.R."/>
        </authorList>
    </citation>
    <scope>NUCLEOTIDE SEQUENCE [LARGE SCALE GENOMIC DNA]</scope>
    <source>
        <strain evidence="2">cv. Chardonnay</strain>
        <tissue evidence="1">Leaf</tissue>
    </source>
</reference>
<comment type="caution">
    <text evidence="1">The sequence shown here is derived from an EMBL/GenBank/DDBJ whole genome shotgun (WGS) entry which is preliminary data.</text>
</comment>
<dbReference type="Pfam" id="PF14223">
    <property type="entry name" value="Retrotran_gag_2"/>
    <property type="match status" value="1"/>
</dbReference>
<organism evidence="1 2">
    <name type="scientific">Vitis vinifera</name>
    <name type="common">Grape</name>
    <dbReference type="NCBI Taxonomy" id="29760"/>
    <lineage>
        <taxon>Eukaryota</taxon>
        <taxon>Viridiplantae</taxon>
        <taxon>Streptophyta</taxon>
        <taxon>Embryophyta</taxon>
        <taxon>Tracheophyta</taxon>
        <taxon>Spermatophyta</taxon>
        <taxon>Magnoliopsida</taxon>
        <taxon>eudicotyledons</taxon>
        <taxon>Gunneridae</taxon>
        <taxon>Pentapetalae</taxon>
        <taxon>rosids</taxon>
        <taxon>Vitales</taxon>
        <taxon>Vitaceae</taxon>
        <taxon>Viteae</taxon>
        <taxon>Vitis</taxon>
    </lineage>
</organism>
<protein>
    <submittedName>
        <fullName evidence="1">Retrovirus-related Pol polyprotein from transposon RE1</fullName>
    </submittedName>
</protein>
<sequence length="342" mass="38354">MVGRIVEYSTAFDIWASLNKEYESPSIATVMSLNSQLQRIKKIDIPLSEYLFRLKFVFDKFAAIGEPLSYRDKLTRIPEGLPEKKDSFVTSIHNRYDRPSFQEVHSLLHPYESRLSAVWATHHLTPEFRHMTDARQYSGGDHALIGNAPPTQAFLSQQNQAVLWHNRLGHPAPKVVCQVLQSWLSDHELILSKSDTSLFVLHYGSSITILLVNVDDIIVTGSLSYFLGIQKTSTASTLHLSQEKYISNLLHHAFMFECKPISTLMAFTASISLYDGEVLFDPTSYRSIVGTLLAAPMTGKVLVTIVAFLAQISSRGHPQSNILLHGLVQSQNIVISLMQLLS</sequence>
<dbReference type="PANTHER" id="PTHR47481:SF31">
    <property type="entry name" value="OS01G0873500 PROTEIN"/>
    <property type="match status" value="1"/>
</dbReference>
<dbReference type="Proteomes" id="UP000288805">
    <property type="component" value="Unassembled WGS sequence"/>
</dbReference>
<accession>A0A438E7G5</accession>
<name>A0A438E7G5_VITVI</name>
<dbReference type="AlphaFoldDB" id="A0A438E7G5"/>
<gene>
    <name evidence="1" type="primary">RE1_3184</name>
    <name evidence="1" type="ORF">CK203_097552</name>
</gene>
<dbReference type="EMBL" id="QGNW01001374">
    <property type="protein sequence ID" value="RVW43608.1"/>
    <property type="molecule type" value="Genomic_DNA"/>
</dbReference>
<proteinExistence type="predicted"/>